<dbReference type="Pfam" id="PF12671">
    <property type="entry name" value="Amidase_6"/>
    <property type="match status" value="1"/>
</dbReference>
<dbReference type="InterPro" id="IPR024301">
    <property type="entry name" value="Amidase_6"/>
</dbReference>
<keyword evidence="3" id="KW-1185">Reference proteome</keyword>
<accession>A0A6A7K5G7</accession>
<keyword evidence="2" id="KW-0808">Transferase</keyword>
<dbReference type="GO" id="GO:0008168">
    <property type="term" value="F:methyltransferase activity"/>
    <property type="evidence" value="ECO:0007669"/>
    <property type="project" value="UniProtKB-KW"/>
</dbReference>
<organism evidence="2 3">
    <name type="scientific">Alkalibaculum sporogenes</name>
    <dbReference type="NCBI Taxonomy" id="2655001"/>
    <lineage>
        <taxon>Bacteria</taxon>
        <taxon>Bacillati</taxon>
        <taxon>Bacillota</taxon>
        <taxon>Clostridia</taxon>
        <taxon>Eubacteriales</taxon>
        <taxon>Eubacteriaceae</taxon>
        <taxon>Alkalibaculum</taxon>
    </lineage>
</organism>
<sequence>MYRRDVIYIIYDKNSAVQYALKYALEPNNNYIYYQDNDCTNFISQCLRAGGAQNDFNTSHPWWYNNGKNSICWSVAHSLFWYIRVCTQENRFGIKANTYYLNDNNKYKQDIEGLIKLGDIIQYKNYQDRIQHSTIITGFDNVDNEPLVSQHTFEGRNVSWRKNFKQVIFHHITSIN</sequence>
<evidence type="ECO:0000313" key="2">
    <source>
        <dbReference type="EMBL" id="MPW24640.1"/>
    </source>
</evidence>
<evidence type="ECO:0000259" key="1">
    <source>
        <dbReference type="Pfam" id="PF12671"/>
    </source>
</evidence>
<name>A0A6A7K5G7_9FIRM</name>
<dbReference type="PANTHER" id="PTHR40032:SF1">
    <property type="entry name" value="EXPORTED PROTEIN"/>
    <property type="match status" value="1"/>
</dbReference>
<dbReference type="Proteomes" id="UP000440004">
    <property type="component" value="Unassembled WGS sequence"/>
</dbReference>
<gene>
    <name evidence="2" type="ORF">GC105_02380</name>
</gene>
<protein>
    <submittedName>
        <fullName evidence="2">Methylase</fullName>
    </submittedName>
</protein>
<evidence type="ECO:0000313" key="3">
    <source>
        <dbReference type="Proteomes" id="UP000440004"/>
    </source>
</evidence>
<dbReference type="AlphaFoldDB" id="A0A6A7K5G7"/>
<feature type="domain" description="Putative amidase" evidence="1">
    <location>
        <begin position="11"/>
        <end position="161"/>
    </location>
</feature>
<dbReference type="EMBL" id="WHNX01000003">
    <property type="protein sequence ID" value="MPW24640.1"/>
    <property type="molecule type" value="Genomic_DNA"/>
</dbReference>
<keyword evidence="2" id="KW-0489">Methyltransferase</keyword>
<dbReference type="PANTHER" id="PTHR40032">
    <property type="entry name" value="EXPORTED PROTEIN-RELATED"/>
    <property type="match status" value="1"/>
</dbReference>
<proteinExistence type="predicted"/>
<reference evidence="2 3" key="1">
    <citation type="submission" date="2019-10" db="EMBL/GenBank/DDBJ databases">
        <title>Alkalibaculum tamaniensis sp.nov., a new alkaliphilic acetogen, isolated on methoxylated aromatics from a mud volcano.</title>
        <authorList>
            <person name="Khomyakova M.A."/>
            <person name="Merkel A.Y."/>
            <person name="Bonch-Osmolovskaya E.A."/>
            <person name="Slobodkin A.I."/>
        </authorList>
    </citation>
    <scope>NUCLEOTIDE SEQUENCE [LARGE SCALE GENOMIC DNA]</scope>
    <source>
        <strain evidence="2 3">M08DMB</strain>
    </source>
</reference>
<dbReference type="GO" id="GO:0032259">
    <property type="term" value="P:methylation"/>
    <property type="evidence" value="ECO:0007669"/>
    <property type="project" value="UniProtKB-KW"/>
</dbReference>
<comment type="caution">
    <text evidence="2">The sequence shown here is derived from an EMBL/GenBank/DDBJ whole genome shotgun (WGS) entry which is preliminary data.</text>
</comment>